<dbReference type="Proteomes" id="UP000093000">
    <property type="component" value="Unassembled WGS sequence"/>
</dbReference>
<feature type="compositionally biased region" description="Basic and acidic residues" evidence="1">
    <location>
        <begin position="155"/>
        <end position="164"/>
    </location>
</feature>
<dbReference type="EMBL" id="LUGH01000457">
    <property type="protein sequence ID" value="OBZ84896.1"/>
    <property type="molecule type" value="Genomic_DNA"/>
</dbReference>
<dbReference type="OrthoDB" id="2683368at2759"/>
<feature type="compositionally biased region" description="Basic and acidic residues" evidence="1">
    <location>
        <begin position="243"/>
        <end position="252"/>
    </location>
</feature>
<feature type="region of interest" description="Disordered" evidence="1">
    <location>
        <begin position="62"/>
        <end position="89"/>
    </location>
</feature>
<proteinExistence type="predicted"/>
<reference evidence="2 3" key="1">
    <citation type="submission" date="2016-03" db="EMBL/GenBank/DDBJ databases">
        <title>Choanephora cucurbitarum.</title>
        <authorList>
            <person name="Min B."/>
            <person name="Park H."/>
            <person name="Park J.-H."/>
            <person name="Shin H.-D."/>
            <person name="Choi I.-G."/>
        </authorList>
    </citation>
    <scope>NUCLEOTIDE SEQUENCE [LARGE SCALE GENOMIC DNA]</scope>
    <source>
        <strain evidence="2 3">KUS-F28377</strain>
    </source>
</reference>
<feature type="compositionally biased region" description="Basic and acidic residues" evidence="1">
    <location>
        <begin position="365"/>
        <end position="374"/>
    </location>
</feature>
<comment type="caution">
    <text evidence="2">The sequence shown here is derived from an EMBL/GenBank/DDBJ whole genome shotgun (WGS) entry which is preliminary data.</text>
</comment>
<organism evidence="2 3">
    <name type="scientific">Choanephora cucurbitarum</name>
    <dbReference type="NCBI Taxonomy" id="101091"/>
    <lineage>
        <taxon>Eukaryota</taxon>
        <taxon>Fungi</taxon>
        <taxon>Fungi incertae sedis</taxon>
        <taxon>Mucoromycota</taxon>
        <taxon>Mucoromycotina</taxon>
        <taxon>Mucoromycetes</taxon>
        <taxon>Mucorales</taxon>
        <taxon>Mucorineae</taxon>
        <taxon>Choanephoraceae</taxon>
        <taxon>Choanephoroideae</taxon>
        <taxon>Choanephora</taxon>
    </lineage>
</organism>
<evidence type="ECO:0008006" key="4">
    <source>
        <dbReference type="Google" id="ProtNLM"/>
    </source>
</evidence>
<protein>
    <recommendedName>
        <fullName evidence="4">Mso1 N-terminal domain-containing protein</fullName>
    </recommendedName>
</protein>
<keyword evidence="3" id="KW-1185">Reference proteome</keyword>
<accession>A0A1C7N8D2</accession>
<evidence type="ECO:0000256" key="1">
    <source>
        <dbReference type="SAM" id="MobiDB-lite"/>
    </source>
</evidence>
<evidence type="ECO:0000313" key="2">
    <source>
        <dbReference type="EMBL" id="OBZ84896.1"/>
    </source>
</evidence>
<evidence type="ECO:0000313" key="3">
    <source>
        <dbReference type="Proteomes" id="UP000093000"/>
    </source>
</evidence>
<sequence length="470" mass="55270">MGAQVVDYRISTLVVLCKDCGNDVGLYPARHKCQPVDRPAMPALPAQFIKNKTEQPQNNLLAPPSLLDVPKPSFGSNQSNKGTIGDTEDNEESVYFNNFAANLPEQKEQTGKKLWGKIRENEKWKQLNEKNEKPKQSGKLWGKLIQATQNVADKIPNKDERGAESDEDDWDGETHVSRILREYYESKRMRLPEWLFEDDPEVNHVKKSVVRNSVDTNTVDVTKRNSTRRRLWDQNPSDAKSMSSRERERQELRQAPSSPPPPSSIQRHDDRVNNHFKDEDSAYREDRRNYEDERPTSNRYRNEGRREYENDNPYPPSSRDYSNDRYMSQGGGRDDYYRHENYRRDEYRRDDYRREPQPYPSLREQQPRYPEDGYRSSTQQQAYGSNRQHRLYDESDSYYSADSRSSARGYHESSYKKDDYYYTNDSRQYAPSSPMDRGAARYNQPPPPDSSRRAPSLRGTRRYGNDHNYF</sequence>
<feature type="compositionally biased region" description="Polar residues" evidence="1">
    <location>
        <begin position="375"/>
        <end position="386"/>
    </location>
</feature>
<dbReference type="AlphaFoldDB" id="A0A1C7N8D2"/>
<dbReference type="InParanoid" id="A0A1C7N8D2"/>
<name>A0A1C7N8D2_9FUNG</name>
<feature type="region of interest" description="Disordered" evidence="1">
    <location>
        <begin position="152"/>
        <end position="171"/>
    </location>
</feature>
<feature type="region of interest" description="Disordered" evidence="1">
    <location>
        <begin position="216"/>
        <end position="470"/>
    </location>
</feature>
<feature type="compositionally biased region" description="Low complexity" evidence="1">
    <location>
        <begin position="397"/>
        <end position="408"/>
    </location>
</feature>
<gene>
    <name evidence="2" type="ORF">A0J61_07049</name>
</gene>
<feature type="compositionally biased region" description="Basic and acidic residues" evidence="1">
    <location>
        <begin position="266"/>
        <end position="309"/>
    </location>
</feature>
<feature type="compositionally biased region" description="Basic and acidic residues" evidence="1">
    <location>
        <begin position="409"/>
        <end position="420"/>
    </location>
</feature>
<feature type="compositionally biased region" description="Basic and acidic residues" evidence="1">
    <location>
        <begin position="332"/>
        <end position="356"/>
    </location>
</feature>